<dbReference type="Pfam" id="PF12437">
    <property type="entry name" value="GSIII_N"/>
    <property type="match status" value="1"/>
</dbReference>
<dbReference type="PATRIC" id="fig|2754.20.peg.1950"/>
<dbReference type="PROSITE" id="PS51987">
    <property type="entry name" value="GS_CATALYTIC"/>
    <property type="match status" value="1"/>
</dbReference>
<feature type="domain" description="GS catalytic" evidence="6">
    <location>
        <begin position="174"/>
        <end position="602"/>
    </location>
</feature>
<accession>A0A073IPB5</accession>
<evidence type="ECO:0000256" key="3">
    <source>
        <dbReference type="SAM" id="Coils"/>
    </source>
</evidence>
<dbReference type="PANTHER" id="PTHR42974">
    <property type="entry name" value="GLUTAMINE SYNTHETASE"/>
    <property type="match status" value="1"/>
</dbReference>
<dbReference type="InterPro" id="IPR027303">
    <property type="entry name" value="Gln_synth_gly_rich_site"/>
</dbReference>
<dbReference type="Gene3D" id="3.30.590.10">
    <property type="entry name" value="Glutamine synthetase/guanido kinase, catalytic domain"/>
    <property type="match status" value="1"/>
</dbReference>
<dbReference type="InterPro" id="IPR052725">
    <property type="entry name" value="GS_Type-3"/>
</dbReference>
<dbReference type="GeneID" id="90984264"/>
<evidence type="ECO:0000256" key="4">
    <source>
        <dbReference type="SAM" id="MobiDB-lite"/>
    </source>
</evidence>
<sequence>MPEAKEYPKMKDIYGSLVFDRREMKQRLPKDVYEMLAAAIEGRQKLDSSVADTVALAMKDWAVSKGADHWAHWFHPLSETTAEKHAAFLTADENGNPLNSFRGKDLMQSEPDASSFPSGGTRSTFEARGYSAWDPTSPAFIIRSKKGGTLCIPSVFLAYDGSPLDLKTYLLRAMQAAESRAMKMLKLFGNRGVRYVHATVGAEQEFFLLDRPRAQKRPDIRFCGRTLVGSPPPRDQKMEDHYFGAIPARVLSYMEDVQRDLARLGVDIATRHNEAARCQFEFAPKFTEANLSCDQNQLIMETMRKMAREHELRLLFHEKPFQEMNGSGKHINFSFEDSEGRNLLKPSTNHRRNVIFLSFLSSFILGVSRHFGLLQASVSTPGNMYRLGGHEAPPFIISVYLGETVAGMIRAIEEGYGDDSVRPAKGTLDLGLPKLPDIVAFDSDRNRTSPIAFTGNKFEFRAPGASQAMATPVMALLSVWAAGLDEFIKLFEKRIDDGEDAVEAAIQTIREVSEMSRNIRFEGDAYTEKWHKEAEGRGLVKARTIPQGIDLFMEPSTVKMLEEMGVFTKKELEAFHTIKLENFVKNIEIEMSVLRDMVWEGILPAISKQLILERDSCAAAEELGTEGTDGWKQILSHLAASKIKLIKQTQELAKLRERMAAMTTREHADAIVDSAVPLMAEIRRSADSVEVYLSNEIMPYPNYRNLLSLSA</sequence>
<dbReference type="PROSITE" id="PS00181">
    <property type="entry name" value="GLNA_ATP"/>
    <property type="match status" value="1"/>
</dbReference>
<feature type="region of interest" description="Disordered" evidence="4">
    <location>
        <begin position="101"/>
        <end position="122"/>
    </location>
</feature>
<dbReference type="InterPro" id="IPR008147">
    <property type="entry name" value="Gln_synt_N"/>
</dbReference>
<evidence type="ECO:0000313" key="8">
    <source>
        <dbReference type="Proteomes" id="UP000027665"/>
    </source>
</evidence>
<proteinExistence type="inferred from homology"/>
<dbReference type="InterPro" id="IPR008146">
    <property type="entry name" value="Gln_synth_cat_dom"/>
</dbReference>
<feature type="compositionally biased region" description="Polar residues" evidence="4">
    <location>
        <begin position="111"/>
        <end position="122"/>
    </location>
</feature>
<dbReference type="InterPro" id="IPR040577">
    <property type="entry name" value="Gln-synt_C"/>
</dbReference>
<keyword evidence="8" id="KW-1185">Reference proteome</keyword>
<evidence type="ECO:0000259" key="6">
    <source>
        <dbReference type="PROSITE" id="PS51987"/>
    </source>
</evidence>
<feature type="domain" description="GS beta-grasp" evidence="5">
    <location>
        <begin position="65"/>
        <end position="161"/>
    </location>
</feature>
<organism evidence="7 8">
    <name type="scientific">Synergistes jonesii</name>
    <dbReference type="NCBI Taxonomy" id="2754"/>
    <lineage>
        <taxon>Bacteria</taxon>
        <taxon>Thermotogati</taxon>
        <taxon>Synergistota</taxon>
        <taxon>Synergistia</taxon>
        <taxon>Synergistales</taxon>
        <taxon>Synergistaceae</taxon>
        <taxon>Synergistes</taxon>
    </lineage>
</organism>
<protein>
    <submittedName>
        <fullName evidence="7">Glutamine synthetase</fullName>
    </submittedName>
</protein>
<comment type="caution">
    <text evidence="7">The sequence shown here is derived from an EMBL/GenBank/DDBJ whole genome shotgun (WGS) entry which is preliminary data.</text>
</comment>
<evidence type="ECO:0000313" key="7">
    <source>
        <dbReference type="EMBL" id="KEJ91549.1"/>
    </source>
</evidence>
<dbReference type="InterPro" id="IPR022147">
    <property type="entry name" value="GSIII_N"/>
</dbReference>
<evidence type="ECO:0000256" key="1">
    <source>
        <dbReference type="PROSITE-ProRule" id="PRU01330"/>
    </source>
</evidence>
<dbReference type="OrthoDB" id="9807095at2"/>
<dbReference type="Proteomes" id="UP000027665">
    <property type="component" value="Unassembled WGS sequence"/>
</dbReference>
<dbReference type="eggNOG" id="COG3968">
    <property type="taxonomic scope" value="Bacteria"/>
</dbReference>
<dbReference type="PROSITE" id="PS51986">
    <property type="entry name" value="GS_BETA_GRASP"/>
    <property type="match status" value="1"/>
</dbReference>
<dbReference type="STRING" id="2754.EH55_09075"/>
<dbReference type="SUPFAM" id="SSF55931">
    <property type="entry name" value="Glutamine synthetase/guanido kinase"/>
    <property type="match status" value="1"/>
</dbReference>
<dbReference type="Gene3D" id="1.20.120.1560">
    <property type="match status" value="1"/>
</dbReference>
<feature type="coiled-coil region" evidence="3">
    <location>
        <begin position="638"/>
        <end position="665"/>
    </location>
</feature>
<comment type="similarity">
    <text evidence="1 2">Belongs to the glutamine synthetase family.</text>
</comment>
<dbReference type="PANTHER" id="PTHR42974:SF1">
    <property type="entry name" value="TYPE-3 GLUTAMINE SYNTHETASE"/>
    <property type="match status" value="1"/>
</dbReference>
<dbReference type="Pfam" id="PF18318">
    <property type="entry name" value="Gln-synt_C-ter"/>
    <property type="match status" value="1"/>
</dbReference>
<dbReference type="Pfam" id="PF00120">
    <property type="entry name" value="Gln-synt_C"/>
    <property type="match status" value="1"/>
</dbReference>
<dbReference type="RefSeq" id="WP_037977650.1">
    <property type="nucleotide sequence ID" value="NZ_JMKI01000045.1"/>
</dbReference>
<reference evidence="7 8" key="1">
    <citation type="submission" date="2014-04" db="EMBL/GenBank/DDBJ databases">
        <title>Draft Genome Sequence of Synergistes jonesii.</title>
        <authorList>
            <person name="Coil D.A."/>
            <person name="Eisen J.A."/>
            <person name="Holland-Moritz H.E."/>
        </authorList>
    </citation>
    <scope>NUCLEOTIDE SEQUENCE [LARGE SCALE GENOMIC DNA]</scope>
    <source>
        <strain evidence="7 8">78-1</strain>
    </source>
</reference>
<evidence type="ECO:0000256" key="2">
    <source>
        <dbReference type="RuleBase" id="RU000384"/>
    </source>
</evidence>
<dbReference type="EMBL" id="JMKI01000045">
    <property type="protein sequence ID" value="KEJ91549.1"/>
    <property type="molecule type" value="Genomic_DNA"/>
</dbReference>
<dbReference type="SMART" id="SM01230">
    <property type="entry name" value="Gln-synt_C"/>
    <property type="match status" value="1"/>
</dbReference>
<keyword evidence="3" id="KW-0175">Coiled coil</keyword>
<dbReference type="GO" id="GO:0006542">
    <property type="term" value="P:glutamine biosynthetic process"/>
    <property type="evidence" value="ECO:0007669"/>
    <property type="project" value="InterPro"/>
</dbReference>
<dbReference type="AlphaFoldDB" id="A0A073IPB5"/>
<dbReference type="GO" id="GO:0004356">
    <property type="term" value="F:glutamine synthetase activity"/>
    <property type="evidence" value="ECO:0007669"/>
    <property type="project" value="InterPro"/>
</dbReference>
<dbReference type="InterPro" id="IPR014746">
    <property type="entry name" value="Gln_synth/guanido_kin_cat_dom"/>
</dbReference>
<name>A0A073IPB5_9BACT</name>
<gene>
    <name evidence="7" type="ORF">EH55_09075</name>
</gene>
<evidence type="ECO:0000259" key="5">
    <source>
        <dbReference type="PROSITE" id="PS51986"/>
    </source>
</evidence>